<dbReference type="Gene3D" id="1.20.1550.10">
    <property type="entry name" value="DsbB-like"/>
    <property type="match status" value="1"/>
</dbReference>
<dbReference type="SUPFAM" id="SSF158442">
    <property type="entry name" value="DsbB-like"/>
    <property type="match status" value="1"/>
</dbReference>
<evidence type="ECO:0000256" key="14">
    <source>
        <dbReference type="ARBA" id="ARBA00038526"/>
    </source>
</evidence>
<evidence type="ECO:0000256" key="15">
    <source>
        <dbReference type="ARBA" id="ARBA00039389"/>
    </source>
</evidence>
<accession>A0A512N1N1</accession>
<evidence type="ECO:0000256" key="8">
    <source>
        <dbReference type="ARBA" id="ARBA00023002"/>
    </source>
</evidence>
<comment type="subcellular location">
    <subcellularLocation>
        <location evidence="1">Cell inner membrane</location>
        <topology evidence="1">Multi-pass membrane protein</topology>
    </subcellularLocation>
</comment>
<evidence type="ECO:0000256" key="16">
    <source>
        <dbReference type="SAM" id="Phobius"/>
    </source>
</evidence>
<keyword evidence="11" id="KW-0676">Redox-active center</keyword>
<dbReference type="GO" id="GO:0015035">
    <property type="term" value="F:protein-disulfide reductase activity"/>
    <property type="evidence" value="ECO:0007669"/>
    <property type="project" value="InterPro"/>
</dbReference>
<dbReference type="InterPro" id="IPR003752">
    <property type="entry name" value="DiS_bond_form_DsbB/BdbC"/>
</dbReference>
<feature type="transmembrane region" description="Helical" evidence="16">
    <location>
        <begin position="44"/>
        <end position="62"/>
    </location>
</feature>
<evidence type="ECO:0000256" key="13">
    <source>
        <dbReference type="ARBA" id="ARBA00038060"/>
    </source>
</evidence>
<comment type="subunit">
    <text evidence="14">Interacts with DsbL.</text>
</comment>
<keyword evidence="7 16" id="KW-1133">Transmembrane helix</keyword>
<evidence type="ECO:0000256" key="6">
    <source>
        <dbReference type="ARBA" id="ARBA00022982"/>
    </source>
</evidence>
<comment type="caution">
    <text evidence="17">The sequence shown here is derived from an EMBL/GenBank/DDBJ whole genome shotgun (WGS) entry which is preliminary data.</text>
</comment>
<name>A0A512N1N1_9HYPH</name>
<evidence type="ECO:0000313" key="18">
    <source>
        <dbReference type="Proteomes" id="UP000321058"/>
    </source>
</evidence>
<evidence type="ECO:0000256" key="7">
    <source>
        <dbReference type="ARBA" id="ARBA00022989"/>
    </source>
</evidence>
<dbReference type="Proteomes" id="UP000321058">
    <property type="component" value="Unassembled WGS sequence"/>
</dbReference>
<reference evidence="17 18" key="1">
    <citation type="submission" date="2019-07" db="EMBL/GenBank/DDBJ databases">
        <title>Whole genome shotgun sequence of Reyranella soli NBRC 108950.</title>
        <authorList>
            <person name="Hosoyama A."/>
            <person name="Uohara A."/>
            <person name="Ohji S."/>
            <person name="Ichikawa N."/>
        </authorList>
    </citation>
    <scope>NUCLEOTIDE SEQUENCE [LARGE SCALE GENOMIC DNA]</scope>
    <source>
        <strain evidence="17 18">NBRC 108950</strain>
    </source>
</reference>
<keyword evidence="5 16" id="KW-0812">Transmembrane</keyword>
<keyword evidence="3" id="KW-1003">Cell membrane</keyword>
<feature type="transmembrane region" description="Helical" evidence="16">
    <location>
        <begin position="143"/>
        <end position="165"/>
    </location>
</feature>
<organism evidence="17 18">
    <name type="scientific">Reyranella soli</name>
    <dbReference type="NCBI Taxonomy" id="1230389"/>
    <lineage>
        <taxon>Bacteria</taxon>
        <taxon>Pseudomonadati</taxon>
        <taxon>Pseudomonadota</taxon>
        <taxon>Alphaproteobacteria</taxon>
        <taxon>Hyphomicrobiales</taxon>
        <taxon>Reyranellaceae</taxon>
        <taxon>Reyranella</taxon>
    </lineage>
</organism>
<dbReference type="EMBL" id="BKAJ01000003">
    <property type="protein sequence ID" value="GEP52888.1"/>
    <property type="molecule type" value="Genomic_DNA"/>
</dbReference>
<protein>
    <recommendedName>
        <fullName evidence="15">Putative protein-disulfide oxidoreductase DsbI</fullName>
    </recommendedName>
</protein>
<evidence type="ECO:0000256" key="4">
    <source>
        <dbReference type="ARBA" id="ARBA00022519"/>
    </source>
</evidence>
<feature type="transmembrane region" description="Helical" evidence="16">
    <location>
        <begin position="69"/>
        <end position="92"/>
    </location>
</feature>
<dbReference type="InterPro" id="IPR023380">
    <property type="entry name" value="DsbB-like_sf"/>
</dbReference>
<dbReference type="GO" id="GO:0005886">
    <property type="term" value="C:plasma membrane"/>
    <property type="evidence" value="ECO:0007669"/>
    <property type="project" value="UniProtKB-SubCell"/>
</dbReference>
<dbReference type="PIRSF" id="PIRSF033913">
    <property type="entry name" value="S-S_format_DsbB"/>
    <property type="match status" value="1"/>
</dbReference>
<dbReference type="PANTHER" id="PTHR36570:SF1">
    <property type="entry name" value="PROTEIN-DISULFIDE OXIDOREDUCTASE DSBI"/>
    <property type="match status" value="1"/>
</dbReference>
<keyword evidence="10" id="KW-1015">Disulfide bond</keyword>
<evidence type="ECO:0000256" key="5">
    <source>
        <dbReference type="ARBA" id="ARBA00022692"/>
    </source>
</evidence>
<evidence type="ECO:0000256" key="2">
    <source>
        <dbReference type="ARBA" id="ARBA00022448"/>
    </source>
</evidence>
<comment type="function">
    <text evidence="12">Required for disulfide bond formation in some proteins. Part of a redox system composed of DsbI and DsbL that mediates formation of an essential disulfide bond in AssT.</text>
</comment>
<evidence type="ECO:0000256" key="3">
    <source>
        <dbReference type="ARBA" id="ARBA00022475"/>
    </source>
</evidence>
<dbReference type="Pfam" id="PF02600">
    <property type="entry name" value="DsbB"/>
    <property type="match status" value="1"/>
</dbReference>
<evidence type="ECO:0000256" key="11">
    <source>
        <dbReference type="ARBA" id="ARBA00023284"/>
    </source>
</evidence>
<dbReference type="RefSeq" id="WP_147144984.1">
    <property type="nucleotide sequence ID" value="NZ_BKAJ01000003.1"/>
</dbReference>
<keyword evidence="4" id="KW-0997">Cell inner membrane</keyword>
<dbReference type="InterPro" id="IPR050183">
    <property type="entry name" value="DsbB"/>
</dbReference>
<sequence length="169" mass="18355">MTLAERLPLPSKLGLLAALGSGALLGGAYYFQYVMGLSPCEMCYWQRYPHMVAIIVGLLALASFAWPRLALVFMLTAITALIVTAGIGVFHVGVEYHWWAGPQACSGNVPKGLTPEQLKKYLFGAKMVRCDETAWAMWGISMAGWNAILSGALAFVLASGVASWVRERR</sequence>
<feature type="transmembrane region" description="Helical" evidence="16">
    <location>
        <begin position="12"/>
        <end position="32"/>
    </location>
</feature>
<evidence type="ECO:0000256" key="9">
    <source>
        <dbReference type="ARBA" id="ARBA00023136"/>
    </source>
</evidence>
<dbReference type="OrthoDB" id="9808637at2"/>
<dbReference type="GO" id="GO:0006457">
    <property type="term" value="P:protein folding"/>
    <property type="evidence" value="ECO:0007669"/>
    <property type="project" value="InterPro"/>
</dbReference>
<proteinExistence type="inferred from homology"/>
<keyword evidence="9 16" id="KW-0472">Membrane</keyword>
<keyword evidence="6" id="KW-0249">Electron transport</keyword>
<dbReference type="AlphaFoldDB" id="A0A512N1N1"/>
<evidence type="ECO:0000313" key="17">
    <source>
        <dbReference type="EMBL" id="GEP52888.1"/>
    </source>
</evidence>
<evidence type="ECO:0000256" key="10">
    <source>
        <dbReference type="ARBA" id="ARBA00023157"/>
    </source>
</evidence>
<evidence type="ECO:0000256" key="12">
    <source>
        <dbReference type="ARBA" id="ARBA00037310"/>
    </source>
</evidence>
<dbReference type="InterPro" id="IPR024199">
    <property type="entry name" value="Uncharacterised_DsbB"/>
</dbReference>
<evidence type="ECO:0000256" key="1">
    <source>
        <dbReference type="ARBA" id="ARBA00004429"/>
    </source>
</evidence>
<keyword evidence="18" id="KW-1185">Reference proteome</keyword>
<dbReference type="PANTHER" id="PTHR36570">
    <property type="entry name" value="DISULFIDE BOND FORMATION PROTEIN B"/>
    <property type="match status" value="1"/>
</dbReference>
<keyword evidence="2" id="KW-0813">Transport</keyword>
<gene>
    <name evidence="17" type="ORF">RSO01_00540</name>
</gene>
<comment type="similarity">
    <text evidence="13">Belongs to the DsbB family. DsbI subfamily.</text>
</comment>
<keyword evidence="8" id="KW-0560">Oxidoreductase</keyword>